<dbReference type="EMBL" id="JANKHH010000001">
    <property type="protein sequence ID" value="MCR2832888.1"/>
    <property type="molecule type" value="Genomic_DNA"/>
</dbReference>
<feature type="signal peptide" evidence="1">
    <location>
        <begin position="1"/>
        <end position="22"/>
    </location>
</feature>
<dbReference type="Proteomes" id="UP001206067">
    <property type="component" value="Unassembled WGS sequence"/>
</dbReference>
<dbReference type="RefSeq" id="WP_257594645.1">
    <property type="nucleotide sequence ID" value="NZ_JANKHH010000001.1"/>
</dbReference>
<keyword evidence="1" id="KW-0732">Signal</keyword>
<gene>
    <name evidence="2" type="ORF">NSO95_02920</name>
</gene>
<evidence type="ECO:0000313" key="3">
    <source>
        <dbReference type="Proteomes" id="UP001206067"/>
    </source>
</evidence>
<sequence>MTRPAAFALCSLAALFTAPTAAQDAPAAPPLAEVLASQVGEWTGTLEYRDYQADRWFGLPMRVTVADGGDGVTMIRTADFDDGLRVGVVRITTVTMLGEDGSTEYSVGFRKGRVPEVSSARLTLAAWSDDAHWTILAEETATDDDRPALIRETIVRDGARLTTLKEVDFTDDDAAEWLVRNRSTLDRVDG</sequence>
<evidence type="ECO:0000313" key="2">
    <source>
        <dbReference type="EMBL" id="MCR2832888.1"/>
    </source>
</evidence>
<evidence type="ECO:0000256" key="1">
    <source>
        <dbReference type="SAM" id="SignalP"/>
    </source>
</evidence>
<keyword evidence="3" id="KW-1185">Reference proteome</keyword>
<reference evidence="2 3" key="1">
    <citation type="submission" date="2022-08" db="EMBL/GenBank/DDBJ databases">
        <title>Polyphasic taxonomy analysis of Qipengyuania sp.RS5-5.</title>
        <authorList>
            <person name="Xamxidin M."/>
            <person name="Wu M."/>
        </authorList>
    </citation>
    <scope>NUCLEOTIDE SEQUENCE [LARGE SCALE GENOMIC DNA]</scope>
    <source>
        <strain evidence="2 3">RS5-5</strain>
    </source>
</reference>
<accession>A0ABT1XMJ8</accession>
<evidence type="ECO:0008006" key="4">
    <source>
        <dbReference type="Google" id="ProtNLM"/>
    </source>
</evidence>
<name>A0ABT1XMJ8_9SPHN</name>
<organism evidence="2 3">
    <name type="scientific">Parerythrobacter lacustris</name>
    <dbReference type="NCBI Taxonomy" id="2969984"/>
    <lineage>
        <taxon>Bacteria</taxon>
        <taxon>Pseudomonadati</taxon>
        <taxon>Pseudomonadota</taxon>
        <taxon>Alphaproteobacteria</taxon>
        <taxon>Sphingomonadales</taxon>
        <taxon>Erythrobacteraceae</taxon>
        <taxon>Parerythrobacter</taxon>
    </lineage>
</organism>
<comment type="caution">
    <text evidence="2">The sequence shown here is derived from an EMBL/GenBank/DDBJ whole genome shotgun (WGS) entry which is preliminary data.</text>
</comment>
<feature type="chain" id="PRO_5045681153" description="DUF1579 domain-containing protein" evidence="1">
    <location>
        <begin position="23"/>
        <end position="190"/>
    </location>
</feature>
<protein>
    <recommendedName>
        <fullName evidence="4">DUF1579 domain-containing protein</fullName>
    </recommendedName>
</protein>
<proteinExistence type="predicted"/>